<accession>A0AA38RKP0</accession>
<name>A0AA38RKP0_9PEZI</name>
<dbReference type="Proteomes" id="UP001174694">
    <property type="component" value="Unassembled WGS sequence"/>
</dbReference>
<feature type="compositionally biased region" description="Polar residues" evidence="1">
    <location>
        <begin position="123"/>
        <end position="136"/>
    </location>
</feature>
<feature type="compositionally biased region" description="Polar residues" evidence="1">
    <location>
        <begin position="199"/>
        <end position="221"/>
    </location>
</feature>
<evidence type="ECO:0000313" key="3">
    <source>
        <dbReference type="Proteomes" id="UP001174694"/>
    </source>
</evidence>
<proteinExistence type="predicted"/>
<sequence>MASPPPQPVQLELLEPHGDQTIDGIRPLHIIKRADSVGRVSSARTSVCSTGSVNIRDRIPNQQLIDRPLTIPKRRGNRGDQIFGCWNGFPDGPSPVGLSMTPPGKENIGPRTEDEATPRPYRYNSNQLDSPTSRQSAPLKLKTNPVLPLLNRHALLRPALLYHPLSGVMPRNPPPVSFSPGLLNAFEAHNHITGRDSLDSSNSMASRREASNTFSGESLPSLTPGPPCLAPSGIVCPVIFEVSARLMRLGPDNAGPLPPSLLDGDDFGYLYNLQVDILPTPCSRILEILQRHSDPVTLSANSTILLLALIGLDRSSPATSRAHIRQRSDDLMEDLEHHLGSAQTEYLQVHLRYNHSAFSASESHREQLLSGSNSSGLVKSTTTLATVATAVIERHNASSLWSPPPAPAFANRLLDIVAAN</sequence>
<feature type="region of interest" description="Disordered" evidence="1">
    <location>
        <begin position="194"/>
        <end position="221"/>
    </location>
</feature>
<protein>
    <submittedName>
        <fullName evidence="2">Uncharacterized protein</fullName>
    </submittedName>
</protein>
<dbReference type="EMBL" id="JANBVO010000028">
    <property type="protein sequence ID" value="KAJ9138849.1"/>
    <property type="molecule type" value="Genomic_DNA"/>
</dbReference>
<gene>
    <name evidence="2" type="ORF">NKR23_g8238</name>
</gene>
<dbReference type="AlphaFoldDB" id="A0AA38RKP0"/>
<comment type="caution">
    <text evidence="2">The sequence shown here is derived from an EMBL/GenBank/DDBJ whole genome shotgun (WGS) entry which is preliminary data.</text>
</comment>
<feature type="region of interest" description="Disordered" evidence="1">
    <location>
        <begin position="101"/>
        <end position="138"/>
    </location>
</feature>
<evidence type="ECO:0000256" key="1">
    <source>
        <dbReference type="SAM" id="MobiDB-lite"/>
    </source>
</evidence>
<reference evidence="2" key="1">
    <citation type="submission" date="2022-07" db="EMBL/GenBank/DDBJ databases">
        <title>Fungi with potential for degradation of polypropylene.</title>
        <authorList>
            <person name="Gostincar C."/>
        </authorList>
    </citation>
    <scope>NUCLEOTIDE SEQUENCE</scope>
    <source>
        <strain evidence="2">EXF-13308</strain>
    </source>
</reference>
<keyword evidence="3" id="KW-1185">Reference proteome</keyword>
<organism evidence="2 3">
    <name type="scientific">Pleurostoma richardsiae</name>
    <dbReference type="NCBI Taxonomy" id="41990"/>
    <lineage>
        <taxon>Eukaryota</taxon>
        <taxon>Fungi</taxon>
        <taxon>Dikarya</taxon>
        <taxon>Ascomycota</taxon>
        <taxon>Pezizomycotina</taxon>
        <taxon>Sordariomycetes</taxon>
        <taxon>Sordariomycetidae</taxon>
        <taxon>Calosphaeriales</taxon>
        <taxon>Pleurostomataceae</taxon>
        <taxon>Pleurostoma</taxon>
    </lineage>
</organism>
<evidence type="ECO:0000313" key="2">
    <source>
        <dbReference type="EMBL" id="KAJ9138849.1"/>
    </source>
</evidence>